<dbReference type="PANTHER" id="PTHR11431">
    <property type="entry name" value="FERRITIN"/>
    <property type="match status" value="1"/>
</dbReference>
<keyword evidence="6" id="KW-0963">Cytoplasm</keyword>
<keyword evidence="2 6" id="KW-0409">Iron storage</keyword>
<dbReference type="InterPro" id="IPR041719">
    <property type="entry name" value="Ferritin_prok"/>
</dbReference>
<keyword evidence="9" id="KW-1185">Reference proteome</keyword>
<dbReference type="PANTHER" id="PTHR11431:SF127">
    <property type="entry name" value="BACTERIAL NON-HEME FERRITIN"/>
    <property type="match status" value="1"/>
</dbReference>
<comment type="function">
    <text evidence="6">Iron-storage protein.</text>
</comment>
<dbReference type="Gene3D" id="1.20.1260.10">
    <property type="match status" value="1"/>
</dbReference>
<evidence type="ECO:0000313" key="9">
    <source>
        <dbReference type="Proteomes" id="UP001500171"/>
    </source>
</evidence>
<evidence type="ECO:0000259" key="7">
    <source>
        <dbReference type="PROSITE" id="PS50905"/>
    </source>
</evidence>
<evidence type="ECO:0000256" key="1">
    <source>
        <dbReference type="ARBA" id="ARBA00006950"/>
    </source>
</evidence>
<evidence type="ECO:0000256" key="2">
    <source>
        <dbReference type="ARBA" id="ARBA00022434"/>
    </source>
</evidence>
<dbReference type="InterPro" id="IPR008331">
    <property type="entry name" value="Ferritin_DPS_dom"/>
</dbReference>
<feature type="domain" description="Ferritin-like diiron" evidence="7">
    <location>
        <begin position="1"/>
        <end position="145"/>
    </location>
</feature>
<dbReference type="PROSITE" id="PS50905">
    <property type="entry name" value="FERRITIN_LIKE"/>
    <property type="match status" value="1"/>
</dbReference>
<dbReference type="SUPFAM" id="SSF47240">
    <property type="entry name" value="Ferritin-like"/>
    <property type="match status" value="1"/>
</dbReference>
<evidence type="ECO:0000256" key="3">
    <source>
        <dbReference type="ARBA" id="ARBA00022723"/>
    </source>
</evidence>
<dbReference type="EC" id="1.16.3.2" evidence="6"/>
<keyword evidence="3 6" id="KW-0479">Metal-binding</keyword>
<evidence type="ECO:0000256" key="6">
    <source>
        <dbReference type="RuleBase" id="RU361145"/>
    </source>
</evidence>
<evidence type="ECO:0000313" key="8">
    <source>
        <dbReference type="EMBL" id="GAA5112850.1"/>
    </source>
</evidence>
<dbReference type="EMBL" id="BAABHY010000005">
    <property type="protein sequence ID" value="GAA5112850.1"/>
    <property type="molecule type" value="Genomic_DNA"/>
</dbReference>
<keyword evidence="5 6" id="KW-0408">Iron</keyword>
<dbReference type="InterPro" id="IPR009040">
    <property type="entry name" value="Ferritin-like_diiron"/>
</dbReference>
<comment type="caution">
    <text evidence="8">The sequence shown here is derived from an EMBL/GenBank/DDBJ whole genome shotgun (WGS) entry which is preliminary data.</text>
</comment>
<accession>A0ABP9N9X6</accession>
<proteinExistence type="inferred from homology"/>
<dbReference type="Pfam" id="PF00210">
    <property type="entry name" value="Ferritin"/>
    <property type="match status" value="1"/>
</dbReference>
<dbReference type="RefSeq" id="WP_345491804.1">
    <property type="nucleotide sequence ID" value="NZ_BAABHY010000005.1"/>
</dbReference>
<gene>
    <name evidence="8" type="primary">ftnA</name>
    <name evidence="8" type="ORF">GCM10023211_20180</name>
</gene>
<name>A0ABP9N9X6_9GAMM</name>
<dbReference type="NCBIfam" id="NF007638">
    <property type="entry name" value="PRK10304.1"/>
    <property type="match status" value="1"/>
</dbReference>
<dbReference type="InterPro" id="IPR012347">
    <property type="entry name" value="Ferritin-like"/>
</dbReference>
<comment type="subcellular location">
    <subcellularLocation>
        <location evidence="6">Cytoplasm</location>
    </subcellularLocation>
</comment>
<dbReference type="InterPro" id="IPR001519">
    <property type="entry name" value="Ferritin"/>
</dbReference>
<reference evidence="9" key="1">
    <citation type="journal article" date="2019" name="Int. J. Syst. Evol. Microbiol.">
        <title>The Global Catalogue of Microorganisms (GCM) 10K type strain sequencing project: providing services to taxonomists for standard genome sequencing and annotation.</title>
        <authorList>
            <consortium name="The Broad Institute Genomics Platform"/>
            <consortium name="The Broad Institute Genome Sequencing Center for Infectious Disease"/>
            <person name="Wu L."/>
            <person name="Ma J."/>
        </authorList>
    </citation>
    <scope>NUCLEOTIDE SEQUENCE [LARGE SCALE GENOMIC DNA]</scope>
    <source>
        <strain evidence="9">JCM 18050</strain>
    </source>
</reference>
<dbReference type="InterPro" id="IPR009078">
    <property type="entry name" value="Ferritin-like_SF"/>
</dbReference>
<evidence type="ECO:0000256" key="4">
    <source>
        <dbReference type="ARBA" id="ARBA00023002"/>
    </source>
</evidence>
<dbReference type="CDD" id="cd01055">
    <property type="entry name" value="Nonheme_Ferritin"/>
    <property type="match status" value="1"/>
</dbReference>
<sequence>MLTKEMTKKLNDQLNLEFYSSNLYLQMSAWCDDQNFSTFGRFLRDHAKEEMGHMQRLFDYVQDCGSLAIVGQIDAPETQFNSLSDVFQKAYAHEIKISQAINELVDYALTKKDYSTFQFLQWYVAEQHEEEKLFKTIVDKLNLVGDNKRDLFFMDKDFTQVLSESGLLADNKNV</sequence>
<comment type="catalytic activity">
    <reaction evidence="6">
        <text>4 Fe(2+) + O2 + 6 H2O = 4 iron(III) oxide-hydroxide + 12 H(+)</text>
        <dbReference type="Rhea" id="RHEA:11972"/>
        <dbReference type="ChEBI" id="CHEBI:15377"/>
        <dbReference type="ChEBI" id="CHEBI:15378"/>
        <dbReference type="ChEBI" id="CHEBI:15379"/>
        <dbReference type="ChEBI" id="CHEBI:29033"/>
        <dbReference type="ChEBI" id="CHEBI:78619"/>
        <dbReference type="EC" id="1.16.3.2"/>
    </reaction>
</comment>
<evidence type="ECO:0000256" key="5">
    <source>
        <dbReference type="ARBA" id="ARBA00023004"/>
    </source>
</evidence>
<protein>
    <recommendedName>
        <fullName evidence="6">Ferritin</fullName>
        <ecNumber evidence="6">1.16.3.2</ecNumber>
    </recommendedName>
</protein>
<comment type="similarity">
    <text evidence="1 6">Belongs to the ferritin family. Prokaryotic subfamily.</text>
</comment>
<dbReference type="Proteomes" id="UP001500171">
    <property type="component" value="Unassembled WGS sequence"/>
</dbReference>
<organism evidence="8 9">
    <name type="scientific">Orbus sasakiae</name>
    <dbReference type="NCBI Taxonomy" id="1078475"/>
    <lineage>
        <taxon>Bacteria</taxon>
        <taxon>Pseudomonadati</taxon>
        <taxon>Pseudomonadota</taxon>
        <taxon>Gammaproteobacteria</taxon>
        <taxon>Orbales</taxon>
        <taxon>Orbaceae</taxon>
        <taxon>Orbus</taxon>
    </lineage>
</organism>
<keyword evidence="4" id="KW-0560">Oxidoreductase</keyword>